<name>A0A454C912_METHO</name>
<sequence length="98" mass="11458">MITIDYVFTKDEKRLIVISNAGDSKNKYKIEIDLDNPSDAWNKENINNFIIRAISISDEKLSEPQLTESAQEQLQKGNKQIEFIKNLFSNFVERYNEN</sequence>
<dbReference type="Proteomes" id="UP000029712">
    <property type="component" value="Chromosome"/>
</dbReference>
<dbReference type="AlphaFoldDB" id="A0A454C912"/>
<organism evidence="1 2">
    <name type="scientific">Metamycoplasma hominis</name>
    <name type="common">Mycoplasma hominis</name>
    <dbReference type="NCBI Taxonomy" id="2098"/>
    <lineage>
        <taxon>Bacteria</taxon>
        <taxon>Bacillati</taxon>
        <taxon>Mycoplasmatota</taxon>
        <taxon>Mycoplasmoidales</taxon>
        <taxon>Metamycoplasmataceae</taxon>
        <taxon>Metamycoplasma</taxon>
    </lineage>
</organism>
<proteinExistence type="predicted"/>
<reference evidence="1 2" key="1">
    <citation type="submission" date="2014-08" db="EMBL/GenBank/DDBJ databases">
        <authorList>
            <person name="Kuleshov K."/>
            <person name="Dedkov V."/>
            <person name="Markelov M."/>
            <person name="Pimkina E."/>
        </authorList>
    </citation>
    <scope>NUCLEOTIDE SEQUENCE [LARGE SCALE GENOMIC DNA]</scope>
    <source>
        <strain evidence="2">TOA</strain>
    </source>
</reference>
<reference evidence="1 2" key="2">
    <citation type="submission" date="2018-10" db="EMBL/GenBank/DDBJ databases">
        <title>Detection and isolation of Mycoplasma hominis as a predominant microorganism from pelvic cavity of patient with salpingitis and tubo-ovarian abscess.</title>
        <authorList>
            <person name="Guschin A.E."/>
            <person name="Khayrullina G.A."/>
            <person name="Rakovskaya I.V."/>
            <person name="Shelenkov A.A."/>
            <person name="Shagin D.A."/>
        </authorList>
    </citation>
    <scope>NUCLEOTIDE SEQUENCE [LARGE SCALE GENOMIC DNA]</scope>
    <source>
        <strain evidence="2">TOA</strain>
    </source>
</reference>
<evidence type="ECO:0000313" key="2">
    <source>
        <dbReference type="Proteomes" id="UP000029712"/>
    </source>
</evidence>
<dbReference type="OrthoDB" id="400917at2"/>
<gene>
    <name evidence="1" type="ORF">KN71_000415</name>
</gene>
<protein>
    <submittedName>
        <fullName evidence="1">Uncharacterized protein</fullName>
    </submittedName>
</protein>
<evidence type="ECO:0000313" key="1">
    <source>
        <dbReference type="EMBL" id="AYN65184.1"/>
    </source>
</evidence>
<dbReference type="RefSeq" id="WP_036439261.1">
    <property type="nucleotide sequence ID" value="NZ_CP033021.1"/>
</dbReference>
<accession>A0A454C912</accession>
<dbReference type="EMBL" id="CP033021">
    <property type="protein sequence ID" value="AYN65184.1"/>
    <property type="molecule type" value="Genomic_DNA"/>
</dbReference>